<dbReference type="Proteomes" id="UP000765507">
    <property type="component" value="Unassembled WGS sequence"/>
</dbReference>
<proteinExistence type="predicted"/>
<dbReference type="InterPro" id="IPR008919">
    <property type="entry name" value="Retrov_capsid_N"/>
</dbReference>
<keyword evidence="1" id="KW-0175">Coiled coil</keyword>
<feature type="compositionally biased region" description="Low complexity" evidence="2">
    <location>
        <begin position="194"/>
        <end position="215"/>
    </location>
</feature>
<dbReference type="AlphaFoldDB" id="A0A8T1S3C4"/>
<feature type="compositionally biased region" description="Low complexity" evidence="2">
    <location>
        <begin position="169"/>
        <end position="186"/>
    </location>
</feature>
<feature type="non-terminal residue" evidence="3">
    <location>
        <position position="291"/>
    </location>
</feature>
<comment type="caution">
    <text evidence="3">The sequence shown here is derived from an EMBL/GenBank/DDBJ whole genome shotgun (WGS) entry which is preliminary data.</text>
</comment>
<reference evidence="3 4" key="1">
    <citation type="journal article" date="2020" name="G3 (Bethesda)">
        <title>Draft Genome of the Common Snapping Turtle, Chelydra serpentina, a Model for Phenotypic Plasticity in Reptiles.</title>
        <authorList>
            <person name="Das D."/>
            <person name="Singh S.K."/>
            <person name="Bierstedt J."/>
            <person name="Erickson A."/>
            <person name="Galli G.L.J."/>
            <person name="Crossley D.A. 2nd"/>
            <person name="Rhen T."/>
        </authorList>
    </citation>
    <scope>NUCLEOTIDE SEQUENCE [LARGE SCALE GENOMIC DNA]</scope>
    <source>
        <strain evidence="3">KW</strain>
    </source>
</reference>
<evidence type="ECO:0000313" key="4">
    <source>
        <dbReference type="Proteomes" id="UP000765507"/>
    </source>
</evidence>
<dbReference type="PANTHER" id="PTHR33166">
    <property type="entry name" value="GAG_P30 DOMAIN-CONTAINING PROTEIN"/>
    <property type="match status" value="1"/>
</dbReference>
<dbReference type="EMBL" id="JAHGAV010000904">
    <property type="protein sequence ID" value="KAG6923350.1"/>
    <property type="molecule type" value="Genomic_DNA"/>
</dbReference>
<feature type="coiled-coil region" evidence="1">
    <location>
        <begin position="77"/>
        <end position="104"/>
    </location>
</feature>
<protein>
    <submittedName>
        <fullName evidence="3">Uncharacterized protein</fullName>
    </submittedName>
</protein>
<dbReference type="SUPFAM" id="SSF47943">
    <property type="entry name" value="Retrovirus capsid protein, N-terminal core domain"/>
    <property type="match status" value="1"/>
</dbReference>
<feature type="non-terminal residue" evidence="3">
    <location>
        <position position="1"/>
    </location>
</feature>
<name>A0A8T1S3C4_CHESE</name>
<gene>
    <name evidence="3" type="ORF">G0U57_020911</name>
</gene>
<feature type="region of interest" description="Disordered" evidence="2">
    <location>
        <begin position="142"/>
        <end position="222"/>
    </location>
</feature>
<evidence type="ECO:0000256" key="2">
    <source>
        <dbReference type="SAM" id="MobiDB-lite"/>
    </source>
</evidence>
<dbReference type="InterPro" id="IPR050462">
    <property type="entry name" value="Retroviral_Gag-Pol_poly"/>
</dbReference>
<dbReference type="OrthoDB" id="9428932at2759"/>
<dbReference type="GO" id="GO:0016032">
    <property type="term" value="P:viral process"/>
    <property type="evidence" value="ECO:0007669"/>
    <property type="project" value="InterPro"/>
</dbReference>
<organism evidence="3 4">
    <name type="scientific">Chelydra serpentina</name>
    <name type="common">Snapping turtle</name>
    <name type="synonym">Testudo serpentina</name>
    <dbReference type="NCBI Taxonomy" id="8475"/>
    <lineage>
        <taxon>Eukaryota</taxon>
        <taxon>Metazoa</taxon>
        <taxon>Chordata</taxon>
        <taxon>Craniata</taxon>
        <taxon>Vertebrata</taxon>
        <taxon>Euteleostomi</taxon>
        <taxon>Archelosauria</taxon>
        <taxon>Testudinata</taxon>
        <taxon>Testudines</taxon>
        <taxon>Cryptodira</taxon>
        <taxon>Durocryptodira</taxon>
        <taxon>Americhelydia</taxon>
        <taxon>Chelydroidea</taxon>
        <taxon>Chelydridae</taxon>
        <taxon>Chelydra</taxon>
    </lineage>
</organism>
<evidence type="ECO:0000313" key="3">
    <source>
        <dbReference type="EMBL" id="KAG6923350.1"/>
    </source>
</evidence>
<sequence>PPKGTPSYHMYVYYGPKTCRYLKDWNSFMRENPSKQFPVEGTFDLDKLTYLRETFTSPKASDTQWEQFVYWWEEATKRLHESRVRSLKDSQEKLKNQVQDLKFKCKASEYLPTRATAPLYPQLVKITDSEGETAEDIVDFFSNVPPQQLPPAFPQAAPAGNLPTAASGSLPHVSSPGESSSSPLPHQQRRTDSEPSSSSLDAGSPDPDSSSSPVSHHTRSQVPTFQAPLRELPGAAGNLVVVHAPWTPGDLRNLVKEFPKVREEPEMFRDELQTVIQCYNPSWADVNQLLR</sequence>
<keyword evidence="4" id="KW-1185">Reference proteome</keyword>
<dbReference type="Gene3D" id="1.10.375.10">
    <property type="entry name" value="Human Immunodeficiency Virus Type 1 Capsid Protein"/>
    <property type="match status" value="1"/>
</dbReference>
<accession>A0A8T1S3C4</accession>
<evidence type="ECO:0000256" key="1">
    <source>
        <dbReference type="SAM" id="Coils"/>
    </source>
</evidence>